<dbReference type="SUPFAM" id="SSF56112">
    <property type="entry name" value="Protein kinase-like (PK-like)"/>
    <property type="match status" value="1"/>
</dbReference>
<dbReference type="PANTHER" id="PTHR44329:SF288">
    <property type="entry name" value="MITOGEN-ACTIVATED PROTEIN KINASE KINASE KINASE 20"/>
    <property type="match status" value="1"/>
</dbReference>
<dbReference type="Gene3D" id="1.10.510.10">
    <property type="entry name" value="Transferase(Phosphotransferase) domain 1"/>
    <property type="match status" value="1"/>
</dbReference>
<dbReference type="AlphaFoldDB" id="A0A397V0A3"/>
<keyword evidence="4" id="KW-0067">ATP-binding</keyword>
<accession>A0A397V0A3</accession>
<evidence type="ECO:0000313" key="7">
    <source>
        <dbReference type="Proteomes" id="UP000266673"/>
    </source>
</evidence>
<evidence type="ECO:0000256" key="3">
    <source>
        <dbReference type="ARBA" id="ARBA00022777"/>
    </source>
</evidence>
<evidence type="ECO:0000256" key="2">
    <source>
        <dbReference type="ARBA" id="ARBA00022741"/>
    </source>
</evidence>
<dbReference type="PANTHER" id="PTHR44329">
    <property type="entry name" value="SERINE/THREONINE-PROTEIN KINASE TNNI3K-RELATED"/>
    <property type="match status" value="1"/>
</dbReference>
<proteinExistence type="predicted"/>
<feature type="non-terminal residue" evidence="6">
    <location>
        <position position="1"/>
    </location>
</feature>
<protein>
    <submittedName>
        <fullName evidence="6">Kinase-like domain-containing protein</fullName>
    </submittedName>
</protein>
<name>A0A397V0A3_9GLOM</name>
<dbReference type="GO" id="GO:0004674">
    <property type="term" value="F:protein serine/threonine kinase activity"/>
    <property type="evidence" value="ECO:0007669"/>
    <property type="project" value="TreeGrafter"/>
</dbReference>
<dbReference type="InterPro" id="IPR011009">
    <property type="entry name" value="Kinase-like_dom_sf"/>
</dbReference>
<organism evidence="6 7">
    <name type="scientific">Gigaspora rosea</name>
    <dbReference type="NCBI Taxonomy" id="44941"/>
    <lineage>
        <taxon>Eukaryota</taxon>
        <taxon>Fungi</taxon>
        <taxon>Fungi incertae sedis</taxon>
        <taxon>Mucoromycota</taxon>
        <taxon>Glomeromycotina</taxon>
        <taxon>Glomeromycetes</taxon>
        <taxon>Diversisporales</taxon>
        <taxon>Gigasporaceae</taxon>
        <taxon>Gigaspora</taxon>
    </lineage>
</organism>
<evidence type="ECO:0000259" key="5">
    <source>
        <dbReference type="PROSITE" id="PS50011"/>
    </source>
</evidence>
<dbReference type="InterPro" id="IPR051681">
    <property type="entry name" value="Ser/Thr_Kinases-Pseudokinases"/>
</dbReference>
<dbReference type="PROSITE" id="PS50011">
    <property type="entry name" value="PROTEIN_KINASE_DOM"/>
    <property type="match status" value="1"/>
</dbReference>
<keyword evidence="3 6" id="KW-0418">Kinase</keyword>
<dbReference type="InterPro" id="IPR000719">
    <property type="entry name" value="Prot_kinase_dom"/>
</dbReference>
<dbReference type="STRING" id="44941.A0A397V0A3"/>
<gene>
    <name evidence="6" type="ORF">C2G38_1971137</name>
</gene>
<keyword evidence="7" id="KW-1185">Reference proteome</keyword>
<comment type="caution">
    <text evidence="6">The sequence shown here is derived from an EMBL/GenBank/DDBJ whole genome shotgun (WGS) entry which is preliminary data.</text>
</comment>
<evidence type="ECO:0000256" key="1">
    <source>
        <dbReference type="ARBA" id="ARBA00022679"/>
    </source>
</evidence>
<evidence type="ECO:0000256" key="4">
    <source>
        <dbReference type="ARBA" id="ARBA00022840"/>
    </source>
</evidence>
<dbReference type="OrthoDB" id="4062651at2759"/>
<dbReference type="Pfam" id="PF07714">
    <property type="entry name" value="PK_Tyr_Ser-Thr"/>
    <property type="match status" value="1"/>
</dbReference>
<reference evidence="6 7" key="1">
    <citation type="submission" date="2018-06" db="EMBL/GenBank/DDBJ databases">
        <title>Comparative genomics reveals the genomic features of Rhizophagus irregularis, R. cerebriforme, R. diaphanum and Gigaspora rosea, and their symbiotic lifestyle signature.</title>
        <authorList>
            <person name="Morin E."/>
            <person name="San Clemente H."/>
            <person name="Chen E.C.H."/>
            <person name="De La Providencia I."/>
            <person name="Hainaut M."/>
            <person name="Kuo A."/>
            <person name="Kohler A."/>
            <person name="Murat C."/>
            <person name="Tang N."/>
            <person name="Roy S."/>
            <person name="Loubradou J."/>
            <person name="Henrissat B."/>
            <person name="Grigoriev I.V."/>
            <person name="Corradi N."/>
            <person name="Roux C."/>
            <person name="Martin F.M."/>
        </authorList>
    </citation>
    <scope>NUCLEOTIDE SEQUENCE [LARGE SCALE GENOMIC DNA]</scope>
    <source>
        <strain evidence="6 7">DAOM 194757</strain>
    </source>
</reference>
<evidence type="ECO:0000313" key="6">
    <source>
        <dbReference type="EMBL" id="RIB15900.1"/>
    </source>
</evidence>
<feature type="domain" description="Protein kinase" evidence="5">
    <location>
        <begin position="1"/>
        <end position="180"/>
    </location>
</feature>
<keyword evidence="1" id="KW-0808">Transferase</keyword>
<sequence>NLRKYLEINLNLKWQDRIHMAKDIASGLVFLHDNNIVHRDLHTQNVLVKFEGPKAIVKIADFGHSSYASSPDLDNQDSEVYGIVAFIDPNLLKDSRLYNLDKKLDIYSIGVIFWEISSRRPPFRSVHQDVLAFLIINGARETSVEGTPSEYGRIYKLCWYDDPQDRPSASEVYNMLNVLIESYGILKEY</sequence>
<dbReference type="GO" id="GO:0005524">
    <property type="term" value="F:ATP binding"/>
    <property type="evidence" value="ECO:0007669"/>
    <property type="project" value="UniProtKB-KW"/>
</dbReference>
<dbReference type="PRINTS" id="PR00109">
    <property type="entry name" value="TYRKINASE"/>
</dbReference>
<keyword evidence="2" id="KW-0547">Nucleotide-binding</keyword>
<dbReference type="EMBL" id="QKWP01000716">
    <property type="protein sequence ID" value="RIB15900.1"/>
    <property type="molecule type" value="Genomic_DNA"/>
</dbReference>
<dbReference type="Proteomes" id="UP000266673">
    <property type="component" value="Unassembled WGS sequence"/>
</dbReference>
<dbReference type="InterPro" id="IPR001245">
    <property type="entry name" value="Ser-Thr/Tyr_kinase_cat_dom"/>
</dbReference>